<dbReference type="EMBL" id="CATNWA010005870">
    <property type="protein sequence ID" value="CAI9550910.1"/>
    <property type="molecule type" value="Genomic_DNA"/>
</dbReference>
<keyword evidence="2" id="KW-1185">Reference proteome</keyword>
<organism evidence="1 2">
    <name type="scientific">Staurois parvus</name>
    <dbReference type="NCBI Taxonomy" id="386267"/>
    <lineage>
        <taxon>Eukaryota</taxon>
        <taxon>Metazoa</taxon>
        <taxon>Chordata</taxon>
        <taxon>Craniata</taxon>
        <taxon>Vertebrata</taxon>
        <taxon>Euteleostomi</taxon>
        <taxon>Amphibia</taxon>
        <taxon>Batrachia</taxon>
        <taxon>Anura</taxon>
        <taxon>Neobatrachia</taxon>
        <taxon>Ranoidea</taxon>
        <taxon>Ranidae</taxon>
        <taxon>Staurois</taxon>
    </lineage>
</organism>
<accession>A0ABN9BT57</accession>
<gene>
    <name evidence="1" type="ORF">SPARVUS_LOCUS3648113</name>
</gene>
<name>A0ABN9BT57_9NEOB</name>
<evidence type="ECO:0000313" key="1">
    <source>
        <dbReference type="EMBL" id="CAI9550910.1"/>
    </source>
</evidence>
<sequence>MSLHWGQWEECLYIVGQWKNVPYIGGSGKNVPYIGDQWEDMSLTIGDSVKKSL</sequence>
<proteinExistence type="predicted"/>
<protein>
    <submittedName>
        <fullName evidence="1">Uncharacterized protein</fullName>
    </submittedName>
</protein>
<dbReference type="Proteomes" id="UP001162483">
    <property type="component" value="Unassembled WGS sequence"/>
</dbReference>
<comment type="caution">
    <text evidence="1">The sequence shown here is derived from an EMBL/GenBank/DDBJ whole genome shotgun (WGS) entry which is preliminary data.</text>
</comment>
<evidence type="ECO:0000313" key="2">
    <source>
        <dbReference type="Proteomes" id="UP001162483"/>
    </source>
</evidence>
<reference evidence="1" key="1">
    <citation type="submission" date="2023-05" db="EMBL/GenBank/DDBJ databases">
        <authorList>
            <person name="Stuckert A."/>
        </authorList>
    </citation>
    <scope>NUCLEOTIDE SEQUENCE</scope>
</reference>